<sequence>MKIKDIIPKINPISAMQAIALNEVGDNPRAPYRFSYAGGKSGYSFGRSQFDVTGNPAARNFLKGIGFSDKDIERLLSLDPSIDDLTIKLQEHKKEIDDLDLSHIKSSIEYLSTLIPDIEVQDSETFIHLLDYHNQLFLSYNGQMHKWLKEKGEVITPEMVLKFKLNQKWGQINPQDVKRRYNNIKSYWNK</sequence>
<evidence type="ECO:0000313" key="1">
    <source>
        <dbReference type="EMBL" id="DAF53771.1"/>
    </source>
</evidence>
<protein>
    <submittedName>
        <fullName evidence="1">DNA binding protein</fullName>
    </submittedName>
</protein>
<proteinExistence type="predicted"/>
<organism evidence="1">
    <name type="scientific">Myoviridae sp. ctZ2t4</name>
    <dbReference type="NCBI Taxonomy" id="2827693"/>
    <lineage>
        <taxon>Viruses</taxon>
        <taxon>Duplodnaviria</taxon>
        <taxon>Heunggongvirae</taxon>
        <taxon>Uroviricota</taxon>
        <taxon>Caudoviricetes</taxon>
    </lineage>
</organism>
<reference evidence="1" key="1">
    <citation type="journal article" date="2021" name="Proc. Natl. Acad. Sci. U.S.A.">
        <title>A Catalog of Tens of Thousands of Viruses from Human Metagenomes Reveals Hidden Associations with Chronic Diseases.</title>
        <authorList>
            <person name="Tisza M.J."/>
            <person name="Buck C.B."/>
        </authorList>
    </citation>
    <scope>NUCLEOTIDE SEQUENCE</scope>
    <source>
        <strain evidence="1">CtZ2t4</strain>
    </source>
</reference>
<accession>A0A8S5SSI9</accession>
<name>A0A8S5SSI9_9CAUD</name>
<dbReference type="EMBL" id="BK032664">
    <property type="protein sequence ID" value="DAF53771.1"/>
    <property type="molecule type" value="Genomic_DNA"/>
</dbReference>